<proteinExistence type="predicted"/>
<keyword evidence="1" id="KW-1133">Transmembrane helix</keyword>
<keyword evidence="3" id="KW-1185">Reference proteome</keyword>
<comment type="caution">
    <text evidence="2">The sequence shown here is derived from an EMBL/GenBank/DDBJ whole genome shotgun (WGS) entry which is preliminary data.</text>
</comment>
<sequence length="65" mass="7532">MYQSYQYQSEFAFLAVIAFANFSPKTCFTLWSSTMTMRLPFLLYQKISGLSSLFDKFLCSNSTKT</sequence>
<feature type="transmembrane region" description="Helical" evidence="1">
    <location>
        <begin position="12"/>
        <end position="31"/>
    </location>
</feature>
<evidence type="ECO:0000256" key="1">
    <source>
        <dbReference type="SAM" id="Phobius"/>
    </source>
</evidence>
<name>A0A2I1HSD6_9GLOM</name>
<evidence type="ECO:0000313" key="2">
    <source>
        <dbReference type="EMBL" id="PKY61808.1"/>
    </source>
</evidence>
<accession>A0A2I1HSD6</accession>
<organism evidence="2 3">
    <name type="scientific">Rhizophagus irregularis</name>
    <dbReference type="NCBI Taxonomy" id="588596"/>
    <lineage>
        <taxon>Eukaryota</taxon>
        <taxon>Fungi</taxon>
        <taxon>Fungi incertae sedis</taxon>
        <taxon>Mucoromycota</taxon>
        <taxon>Glomeromycotina</taxon>
        <taxon>Glomeromycetes</taxon>
        <taxon>Glomerales</taxon>
        <taxon>Glomeraceae</taxon>
        <taxon>Rhizophagus</taxon>
    </lineage>
</organism>
<gene>
    <name evidence="2" type="ORF">RhiirA4_218542</name>
</gene>
<keyword evidence="1" id="KW-0812">Transmembrane</keyword>
<protein>
    <submittedName>
        <fullName evidence="2">Uncharacterized protein</fullName>
    </submittedName>
</protein>
<reference evidence="2 3" key="1">
    <citation type="submission" date="2015-10" db="EMBL/GenBank/DDBJ databases">
        <title>Genome analyses suggest a sexual origin of heterokaryosis in a supposedly ancient asexual fungus.</title>
        <authorList>
            <person name="Ropars J."/>
            <person name="Sedzielewska K."/>
            <person name="Noel J."/>
            <person name="Charron P."/>
            <person name="Farinelli L."/>
            <person name="Marton T."/>
            <person name="Kruger M."/>
            <person name="Pelin A."/>
            <person name="Brachmann A."/>
            <person name="Corradi N."/>
        </authorList>
    </citation>
    <scope>NUCLEOTIDE SEQUENCE [LARGE SCALE GENOMIC DNA]</scope>
    <source>
        <strain evidence="2 3">A4</strain>
    </source>
</reference>
<dbReference type="EMBL" id="LLXI01005904">
    <property type="protein sequence ID" value="PKY61808.1"/>
    <property type="molecule type" value="Genomic_DNA"/>
</dbReference>
<keyword evidence="1" id="KW-0472">Membrane</keyword>
<dbReference type="AlphaFoldDB" id="A0A2I1HSD6"/>
<dbReference type="Proteomes" id="UP000234323">
    <property type="component" value="Unassembled WGS sequence"/>
</dbReference>
<evidence type="ECO:0000313" key="3">
    <source>
        <dbReference type="Proteomes" id="UP000234323"/>
    </source>
</evidence>